<evidence type="ECO:0000313" key="3">
    <source>
        <dbReference type="Proteomes" id="UP000006875"/>
    </source>
</evidence>
<accession>E3HC93</accession>
<dbReference type="EMBL" id="CP002282">
    <property type="protein sequence ID" value="ADO83936.1"/>
    <property type="molecule type" value="Genomic_DNA"/>
</dbReference>
<keyword evidence="1" id="KW-1133">Transmembrane helix</keyword>
<keyword evidence="1" id="KW-0812">Transmembrane</keyword>
<feature type="transmembrane region" description="Helical" evidence="1">
    <location>
        <begin position="150"/>
        <end position="168"/>
    </location>
</feature>
<dbReference type="OrthoDB" id="653003at2"/>
<keyword evidence="2" id="KW-0614">Plasmid</keyword>
<proteinExistence type="predicted"/>
<evidence type="ECO:0000256" key="1">
    <source>
        <dbReference type="SAM" id="Phobius"/>
    </source>
</evidence>
<protein>
    <submittedName>
        <fullName evidence="2">Uncharacterized protein</fullName>
    </submittedName>
</protein>
<dbReference type="AlphaFoldDB" id="E3HC93"/>
<reference evidence="2 3" key="1">
    <citation type="journal article" date="2010" name="Stand. Genomic Sci.">
        <title>Complete genome sequence of Ilyobacter polytropus type strain (CuHbu1).</title>
        <authorList>
            <person name="Sikorski J."/>
            <person name="Chertkov O."/>
            <person name="Lapidus A."/>
            <person name="Nolan M."/>
            <person name="Lucas S."/>
            <person name="Del Rio T.G."/>
            <person name="Tice H."/>
            <person name="Cheng J.F."/>
            <person name="Tapia R."/>
            <person name="Han C."/>
            <person name="Goodwin L."/>
            <person name="Pitluck S."/>
            <person name="Liolios K."/>
            <person name="Ivanova N."/>
            <person name="Mavromatis K."/>
            <person name="Mikhailova N."/>
            <person name="Pati A."/>
            <person name="Chen A."/>
            <person name="Palaniappan K."/>
            <person name="Land M."/>
            <person name="Hauser L."/>
            <person name="Chang Y.J."/>
            <person name="Jeffries C.D."/>
            <person name="Brambilla E."/>
            <person name="Yasawong M."/>
            <person name="Rohde M."/>
            <person name="Pukall R."/>
            <person name="Spring S."/>
            <person name="Goker M."/>
            <person name="Woyke T."/>
            <person name="Bristow J."/>
            <person name="Eisen J.A."/>
            <person name="Markowitz V."/>
            <person name="Hugenholtz P."/>
            <person name="Kyrpides N.C."/>
            <person name="Klenk H.P."/>
        </authorList>
    </citation>
    <scope>NUCLEOTIDE SEQUENCE [LARGE SCALE GENOMIC DNA]</scope>
    <source>
        <strain evidence="3">ATCC 51220 / DSM 2926 / LMG 16218 / CuHBu1</strain>
        <plasmid evidence="3">pILYOP01</plasmid>
    </source>
</reference>
<keyword evidence="1" id="KW-0472">Membrane</keyword>
<feature type="transmembrane region" description="Helical" evidence="1">
    <location>
        <begin position="120"/>
        <end position="138"/>
    </location>
</feature>
<name>E3HC93_ILYPC</name>
<organism evidence="2 3">
    <name type="scientific">Ilyobacter polytropus (strain ATCC 51220 / DSM 2926 / LMG 16218 / CuHBu1)</name>
    <dbReference type="NCBI Taxonomy" id="572544"/>
    <lineage>
        <taxon>Bacteria</taxon>
        <taxon>Fusobacteriati</taxon>
        <taxon>Fusobacteriota</taxon>
        <taxon>Fusobacteriia</taxon>
        <taxon>Fusobacteriales</taxon>
        <taxon>Fusobacteriaceae</taxon>
        <taxon>Ilyobacter</taxon>
    </lineage>
</organism>
<evidence type="ECO:0000313" key="2">
    <source>
        <dbReference type="EMBL" id="ADO83936.1"/>
    </source>
</evidence>
<sequence>MLKKSKVENFDYKKIFRYDKKSDSYIIDISIDIYGDLYNEWDFSPFKRRDLDSNLIEYLEESSFEIPLKHDLIINFFMPEEMKDIEKEHRSLIGLKNYFKYMLFRTESEIRVHNIRAFKYALIGIILVSISIFFQNYINKNLYLEILPEGFYVGGWVFIWEMFCIIGFQNSERKQKIKEYKRLISSKLDYIYYKEPFEKF</sequence>
<dbReference type="HOGENOM" id="CLU_112756_0_0_0"/>
<dbReference type="Proteomes" id="UP000006875">
    <property type="component" value="Plasmid pILYOP01"/>
</dbReference>
<geneLocation type="plasmid" evidence="2 3">
    <name>pILYOP01</name>
</geneLocation>
<gene>
    <name evidence="2" type="ordered locus">Ilyop_2173</name>
</gene>
<keyword evidence="3" id="KW-1185">Reference proteome</keyword>
<dbReference type="KEGG" id="ipo:Ilyop_2173"/>
<dbReference type="RefSeq" id="WP_013388598.1">
    <property type="nucleotide sequence ID" value="NC_014633.1"/>
</dbReference>